<name>A0AAD9QI62_ACRCE</name>
<feature type="region of interest" description="Disordered" evidence="2">
    <location>
        <begin position="483"/>
        <end position="506"/>
    </location>
</feature>
<proteinExistence type="predicted"/>
<dbReference type="Proteomes" id="UP001249851">
    <property type="component" value="Unassembled WGS sequence"/>
</dbReference>
<keyword evidence="5" id="KW-1185">Reference proteome</keyword>
<dbReference type="PANTHER" id="PTHR23342">
    <property type="entry name" value="N-ACETYLGLUTAMATE SYNTHASE"/>
    <property type="match status" value="1"/>
</dbReference>
<comment type="caution">
    <text evidence="4">The sequence shown here is derived from an EMBL/GenBank/DDBJ whole genome shotgun (WGS) entry which is preliminary data.</text>
</comment>
<dbReference type="GO" id="GO:0004042">
    <property type="term" value="F:L-glutamate N-acetyltransferase activity"/>
    <property type="evidence" value="ECO:0007669"/>
    <property type="project" value="TreeGrafter"/>
</dbReference>
<evidence type="ECO:0000256" key="2">
    <source>
        <dbReference type="SAM" id="MobiDB-lite"/>
    </source>
</evidence>
<accession>A0AAD9QI62</accession>
<protein>
    <submittedName>
        <fullName evidence="4">N-acetylglutamate synthase</fullName>
    </submittedName>
</protein>
<dbReference type="InterPro" id="IPR006855">
    <property type="entry name" value="Vertebrate-like_GNAT_dom"/>
</dbReference>
<dbReference type="GO" id="GO:0005759">
    <property type="term" value="C:mitochondrial matrix"/>
    <property type="evidence" value="ECO:0007669"/>
    <property type="project" value="TreeGrafter"/>
</dbReference>
<dbReference type="PROSITE" id="PS51731">
    <property type="entry name" value="GNAT_NAGS"/>
    <property type="match status" value="1"/>
</dbReference>
<feature type="domain" description="N-acetyltransferase" evidence="3">
    <location>
        <begin position="350"/>
        <end position="506"/>
    </location>
</feature>
<dbReference type="Gene3D" id="3.40.630.30">
    <property type="match status" value="1"/>
</dbReference>
<dbReference type="InterPro" id="IPR001048">
    <property type="entry name" value="Asp/Glu/Uridylate_kinase"/>
</dbReference>
<dbReference type="GO" id="GO:0006526">
    <property type="term" value="P:L-arginine biosynthetic process"/>
    <property type="evidence" value="ECO:0007669"/>
    <property type="project" value="TreeGrafter"/>
</dbReference>
<reference evidence="4" key="1">
    <citation type="journal article" date="2023" name="G3 (Bethesda)">
        <title>Whole genome assembly and annotation of the endangered Caribbean coral Acropora cervicornis.</title>
        <authorList>
            <person name="Selwyn J.D."/>
            <person name="Vollmer S.V."/>
        </authorList>
    </citation>
    <scope>NUCLEOTIDE SEQUENCE</scope>
    <source>
        <strain evidence="4">K2</strain>
    </source>
</reference>
<dbReference type="AlphaFoldDB" id="A0AAD9QI62"/>
<dbReference type="GO" id="GO:0006536">
    <property type="term" value="P:glutamate metabolic process"/>
    <property type="evidence" value="ECO:0007669"/>
    <property type="project" value="TreeGrafter"/>
</dbReference>
<keyword evidence="1" id="KW-0808">Transferase</keyword>
<evidence type="ECO:0000313" key="5">
    <source>
        <dbReference type="Proteomes" id="UP001249851"/>
    </source>
</evidence>
<gene>
    <name evidence="4" type="ORF">P5673_015602</name>
</gene>
<dbReference type="Pfam" id="PF04768">
    <property type="entry name" value="NAT"/>
    <property type="match status" value="1"/>
</dbReference>
<dbReference type="Gene3D" id="3.40.1160.10">
    <property type="entry name" value="Acetylglutamate kinase-like"/>
    <property type="match status" value="1"/>
</dbReference>
<dbReference type="EMBL" id="JARQWQ010000032">
    <property type="protein sequence ID" value="KAK2561609.1"/>
    <property type="molecule type" value="Genomic_DNA"/>
</dbReference>
<dbReference type="Pfam" id="PF00696">
    <property type="entry name" value="AA_kinase"/>
    <property type="match status" value="1"/>
</dbReference>
<evidence type="ECO:0000256" key="1">
    <source>
        <dbReference type="ARBA" id="ARBA00022679"/>
    </source>
</evidence>
<evidence type="ECO:0000259" key="3">
    <source>
        <dbReference type="PROSITE" id="PS51731"/>
    </source>
</evidence>
<dbReference type="InterPro" id="IPR036393">
    <property type="entry name" value="AceGlu_kinase-like_sf"/>
</dbReference>
<organism evidence="4 5">
    <name type="scientific">Acropora cervicornis</name>
    <name type="common">Staghorn coral</name>
    <dbReference type="NCBI Taxonomy" id="6130"/>
    <lineage>
        <taxon>Eukaryota</taxon>
        <taxon>Metazoa</taxon>
        <taxon>Cnidaria</taxon>
        <taxon>Anthozoa</taxon>
        <taxon>Hexacorallia</taxon>
        <taxon>Scleractinia</taxon>
        <taxon>Astrocoeniina</taxon>
        <taxon>Acroporidae</taxon>
        <taxon>Acropora</taxon>
    </lineage>
</organism>
<dbReference type="SUPFAM" id="SSF53633">
    <property type="entry name" value="Carbamate kinase-like"/>
    <property type="match status" value="1"/>
</dbReference>
<dbReference type="PANTHER" id="PTHR23342:SF0">
    <property type="entry name" value="N-ACETYLGLUTAMATE SYNTHASE, MITOCHONDRIAL"/>
    <property type="match status" value="1"/>
</dbReference>
<sequence>MRGTHNLFGKWLGGSLQCRSTIKAATRLISTEIPGNLRILSSNRKLLHCSGWQQQDLRRFLEEIGTDPREARYWLRQFQNHESSPEQPFAVVQVDSEIMEDEVMLDKLASCLAFLHRNGMPVIIVHGLDIPVDNNINIRQWRAKVIEDNIELVDLLEKHGSRARPFMNSGHVLSVLENPSSAFHGRIDKVDVKPLQHCLRSGHIPVLTAVGESPTGQVLCVDSNDAAIRIAQVLKPMKVMFLNSTGGLVDRQGNILGNVSVSDDLEFLLKQPWHSETTLQQVILIAKLLHTLPESSSAVITSADSIIQELFTHKDNRKGRPCRKFSSNQELDPNLGNIDTGSGTMFLRPEKIQKHHTLATVDTDKLKQLLIKSFNKPLNADYFFLLEHRLHTLYVTESYSAAAVITNEEEVDGVKYLDKFTVGRQSQGLGTSDTLWRKIKQDFSCLFWRSRGTNRINPWYGISDYTLTQKLVEHAKTFPPSFDPLAPHDEEKSQQVLSSNGYHKFL</sequence>
<reference evidence="4" key="2">
    <citation type="journal article" date="2023" name="Science">
        <title>Genomic signatures of disease resistance in endangered staghorn corals.</title>
        <authorList>
            <person name="Vollmer S.V."/>
            <person name="Selwyn J.D."/>
            <person name="Despard B.A."/>
            <person name="Roesel C.L."/>
        </authorList>
    </citation>
    <scope>NUCLEOTIDE SEQUENCE</scope>
    <source>
        <strain evidence="4">K2</strain>
    </source>
</reference>
<evidence type="ECO:0000313" key="4">
    <source>
        <dbReference type="EMBL" id="KAK2561609.1"/>
    </source>
</evidence>
<feature type="compositionally biased region" description="Polar residues" evidence="2">
    <location>
        <begin position="494"/>
        <end position="506"/>
    </location>
</feature>